<keyword evidence="2" id="KW-0675">Receptor</keyword>
<evidence type="ECO:0000259" key="1">
    <source>
        <dbReference type="Pfam" id="PF07727"/>
    </source>
</evidence>
<protein>
    <submittedName>
        <fullName evidence="2">Transmembrane signal receptor</fullName>
    </submittedName>
</protein>
<sequence length="171" mass="19883">MQEELVEFQRNDVRKLVPRPKDHNIIGTKWIFKNKSDGLGVVTRNKTRLVAQGYSQVEGVDFEETFAPVARQEAIRLLFSLACLMKFKLFQMDVKSSFLNGVMEDEVYVEQLKDFVDNSCPQYVYRLKKALCRLKQAPRVWYERLTEFLLDNGYSRGGTNKTLSSNMKTPD</sequence>
<proteinExistence type="predicted"/>
<organism evidence="2 3">
    <name type="scientific">Lithospermum erythrorhizon</name>
    <name type="common">Purple gromwell</name>
    <name type="synonym">Lithospermum officinale var. erythrorhizon</name>
    <dbReference type="NCBI Taxonomy" id="34254"/>
    <lineage>
        <taxon>Eukaryota</taxon>
        <taxon>Viridiplantae</taxon>
        <taxon>Streptophyta</taxon>
        <taxon>Embryophyta</taxon>
        <taxon>Tracheophyta</taxon>
        <taxon>Spermatophyta</taxon>
        <taxon>Magnoliopsida</taxon>
        <taxon>eudicotyledons</taxon>
        <taxon>Gunneridae</taxon>
        <taxon>Pentapetalae</taxon>
        <taxon>asterids</taxon>
        <taxon>lamiids</taxon>
        <taxon>Boraginales</taxon>
        <taxon>Boraginaceae</taxon>
        <taxon>Boraginoideae</taxon>
        <taxon>Lithospermeae</taxon>
        <taxon>Lithospermum</taxon>
    </lineage>
</organism>
<accession>A0AAV3QT76</accession>
<keyword evidence="2" id="KW-0472">Membrane</keyword>
<comment type="caution">
    <text evidence="2">The sequence shown here is derived from an EMBL/GenBank/DDBJ whole genome shotgun (WGS) entry which is preliminary data.</text>
</comment>
<evidence type="ECO:0000313" key="2">
    <source>
        <dbReference type="EMBL" id="GAA0166755.1"/>
    </source>
</evidence>
<dbReference type="Pfam" id="PF07727">
    <property type="entry name" value="RVT_2"/>
    <property type="match status" value="1"/>
</dbReference>
<reference evidence="2 3" key="1">
    <citation type="submission" date="2024-01" db="EMBL/GenBank/DDBJ databases">
        <title>The complete chloroplast genome sequence of Lithospermum erythrorhizon: insights into the phylogenetic relationship among Boraginaceae species and the maternal lineages of purple gromwells.</title>
        <authorList>
            <person name="Okada T."/>
            <person name="Watanabe K."/>
        </authorList>
    </citation>
    <scope>NUCLEOTIDE SEQUENCE [LARGE SCALE GENOMIC DNA]</scope>
</reference>
<evidence type="ECO:0000313" key="3">
    <source>
        <dbReference type="Proteomes" id="UP001454036"/>
    </source>
</evidence>
<dbReference type="InterPro" id="IPR013103">
    <property type="entry name" value="RVT_2"/>
</dbReference>
<dbReference type="AlphaFoldDB" id="A0AAV3QT76"/>
<keyword evidence="2" id="KW-0812">Transmembrane</keyword>
<feature type="domain" description="Reverse transcriptase Ty1/copia-type" evidence="1">
    <location>
        <begin position="11"/>
        <end position="161"/>
    </location>
</feature>
<name>A0AAV3QT76_LITER</name>
<keyword evidence="3" id="KW-1185">Reference proteome</keyword>
<dbReference type="EMBL" id="BAABME010005846">
    <property type="protein sequence ID" value="GAA0166755.1"/>
    <property type="molecule type" value="Genomic_DNA"/>
</dbReference>
<dbReference type="Proteomes" id="UP001454036">
    <property type="component" value="Unassembled WGS sequence"/>
</dbReference>
<gene>
    <name evidence="2" type="ORF">LIER_21840</name>
</gene>